<sequence>MLKKYADLMVRSGINLQKGQILCINAPISAAPLVRLAAESGYRAGAKEVVVRWSDEALSRLKYDYAPQSQFENVPGWFAAYNNEYAAEGAGFLSIDSADPDAFAGVDPKKPAAWVKAVHKVCKPFYDGLDMGKNRWCIAAAPSPAWAKKVFPGVSEEEAVEKLWEAIFKAVRVDTPDPAAAWEEHHQSFQKRIEYLNGLQLDRLHYHNSLGTDITIGMPENHCWAGGGAETTDGVYYFPNMPTEEIFASPHRDRAEGVVHSALPLNYQGTLIDNFWLKFEKGAVVDFGAEKGYDTLKALIETDEGARHLGEVALIPKKSPISEMGILFYNTLFDENASCHFAIGKGFPECMQGGLEQSEEELKARGMNDSAAHVDFMLGTADLSITGYTKDGREIAVFRDGNWAF</sequence>
<evidence type="ECO:0000256" key="7">
    <source>
        <dbReference type="ARBA" id="ARBA00022723"/>
    </source>
</evidence>
<keyword evidence="5 10" id="KW-0031">Aminopeptidase</keyword>
<keyword evidence="7" id="KW-0479">Metal-binding</keyword>
<evidence type="ECO:0000313" key="11">
    <source>
        <dbReference type="Proteomes" id="UP000824002"/>
    </source>
</evidence>
<evidence type="ECO:0000256" key="8">
    <source>
        <dbReference type="ARBA" id="ARBA00022801"/>
    </source>
</evidence>
<evidence type="ECO:0000256" key="9">
    <source>
        <dbReference type="ARBA" id="ARBA00023049"/>
    </source>
</evidence>
<dbReference type="PANTHER" id="PTHR34448">
    <property type="entry name" value="AMINOPEPTIDASE"/>
    <property type="match status" value="1"/>
</dbReference>
<dbReference type="Gene3D" id="3.40.1830.10">
    <property type="entry name" value="Thermophilic metalloprotease (M29)"/>
    <property type="match status" value="1"/>
</dbReference>
<comment type="caution">
    <text evidence="10">The sequence shown here is derived from an EMBL/GenBank/DDBJ whole genome shotgun (WGS) entry which is preliminary data.</text>
</comment>
<dbReference type="PRINTS" id="PR00919">
    <property type="entry name" value="THERMOPTASE"/>
</dbReference>
<dbReference type="InterPro" id="IPR052170">
    <property type="entry name" value="M29_Exopeptidase"/>
</dbReference>
<dbReference type="EMBL" id="DVJP01000029">
    <property type="protein sequence ID" value="HIS75929.1"/>
    <property type="molecule type" value="Genomic_DNA"/>
</dbReference>
<comment type="cofactor">
    <cofactor evidence="1">
        <name>Co(2+)</name>
        <dbReference type="ChEBI" id="CHEBI:48828"/>
    </cofactor>
</comment>
<accession>A0A9D1FLU0</accession>
<reference evidence="10" key="2">
    <citation type="journal article" date="2021" name="PeerJ">
        <title>Extensive microbial diversity within the chicken gut microbiome revealed by metagenomics and culture.</title>
        <authorList>
            <person name="Gilroy R."/>
            <person name="Ravi A."/>
            <person name="Getino M."/>
            <person name="Pursley I."/>
            <person name="Horton D.L."/>
            <person name="Alikhan N.F."/>
            <person name="Baker D."/>
            <person name="Gharbi K."/>
            <person name="Hall N."/>
            <person name="Watson M."/>
            <person name="Adriaenssens E.M."/>
            <person name="Foster-Nyarko E."/>
            <person name="Jarju S."/>
            <person name="Secka A."/>
            <person name="Antonio M."/>
            <person name="Oren A."/>
            <person name="Chaudhuri R.R."/>
            <person name="La Ragione R."/>
            <person name="Hildebrand F."/>
            <person name="Pallen M.J."/>
        </authorList>
    </citation>
    <scope>NUCLEOTIDE SEQUENCE</scope>
    <source>
        <strain evidence="10">CHK199-13235</strain>
    </source>
</reference>
<keyword evidence="9" id="KW-0482">Metalloprotease</keyword>
<evidence type="ECO:0000256" key="6">
    <source>
        <dbReference type="ARBA" id="ARBA00022670"/>
    </source>
</evidence>
<keyword evidence="8" id="KW-0378">Hydrolase</keyword>
<dbReference type="InterPro" id="IPR035097">
    <property type="entry name" value="M29_N-terminal"/>
</dbReference>
<dbReference type="InterPro" id="IPR000787">
    <property type="entry name" value="Peptidase_M29"/>
</dbReference>
<comment type="cofactor">
    <cofactor evidence="3">
        <name>Zn(2+)</name>
        <dbReference type="ChEBI" id="CHEBI:29105"/>
    </cofactor>
</comment>
<dbReference type="GO" id="GO:0004177">
    <property type="term" value="F:aminopeptidase activity"/>
    <property type="evidence" value="ECO:0007669"/>
    <property type="project" value="UniProtKB-KW"/>
</dbReference>
<evidence type="ECO:0000256" key="4">
    <source>
        <dbReference type="ARBA" id="ARBA00008236"/>
    </source>
</evidence>
<evidence type="ECO:0000256" key="2">
    <source>
        <dbReference type="ARBA" id="ARBA00001946"/>
    </source>
</evidence>
<dbReference type="Pfam" id="PF02073">
    <property type="entry name" value="Peptidase_M29"/>
    <property type="match status" value="1"/>
</dbReference>
<comment type="similarity">
    <text evidence="4">Belongs to the peptidase M29 family.</text>
</comment>
<keyword evidence="6" id="KW-0645">Protease</keyword>
<dbReference type="SUPFAM" id="SSF144052">
    <property type="entry name" value="Thermophilic metalloprotease-like"/>
    <property type="match status" value="1"/>
</dbReference>
<evidence type="ECO:0000313" key="10">
    <source>
        <dbReference type="EMBL" id="HIS75929.1"/>
    </source>
</evidence>
<name>A0A9D1FLU0_9FIRM</name>
<protein>
    <submittedName>
        <fullName evidence="10">Aminopeptidase</fullName>
    </submittedName>
</protein>
<dbReference type="GO" id="GO:0008237">
    <property type="term" value="F:metallopeptidase activity"/>
    <property type="evidence" value="ECO:0007669"/>
    <property type="project" value="UniProtKB-KW"/>
</dbReference>
<evidence type="ECO:0000256" key="5">
    <source>
        <dbReference type="ARBA" id="ARBA00022438"/>
    </source>
</evidence>
<organism evidence="10 11">
    <name type="scientific">Candidatus Merdivicinus excrementipullorum</name>
    <dbReference type="NCBI Taxonomy" id="2840867"/>
    <lineage>
        <taxon>Bacteria</taxon>
        <taxon>Bacillati</taxon>
        <taxon>Bacillota</taxon>
        <taxon>Clostridia</taxon>
        <taxon>Eubacteriales</taxon>
        <taxon>Oscillospiraceae</taxon>
        <taxon>Oscillospiraceae incertae sedis</taxon>
        <taxon>Candidatus Merdivicinus</taxon>
    </lineage>
</organism>
<reference evidence="10" key="1">
    <citation type="submission" date="2020-10" db="EMBL/GenBank/DDBJ databases">
        <authorList>
            <person name="Gilroy R."/>
        </authorList>
    </citation>
    <scope>NUCLEOTIDE SEQUENCE</scope>
    <source>
        <strain evidence="10">CHK199-13235</strain>
    </source>
</reference>
<dbReference type="PANTHER" id="PTHR34448:SF3">
    <property type="entry name" value="AMINOPEPTIDASE AMPS"/>
    <property type="match status" value="1"/>
</dbReference>
<proteinExistence type="inferred from homology"/>
<dbReference type="Proteomes" id="UP000824002">
    <property type="component" value="Unassembled WGS sequence"/>
</dbReference>
<dbReference type="AlphaFoldDB" id="A0A9D1FLU0"/>
<evidence type="ECO:0000256" key="3">
    <source>
        <dbReference type="ARBA" id="ARBA00001947"/>
    </source>
</evidence>
<dbReference type="GO" id="GO:0046872">
    <property type="term" value="F:metal ion binding"/>
    <property type="evidence" value="ECO:0007669"/>
    <property type="project" value="UniProtKB-KW"/>
</dbReference>
<dbReference type="GO" id="GO:0006508">
    <property type="term" value="P:proteolysis"/>
    <property type="evidence" value="ECO:0007669"/>
    <property type="project" value="UniProtKB-KW"/>
</dbReference>
<comment type="cofactor">
    <cofactor evidence="2">
        <name>Mg(2+)</name>
        <dbReference type="ChEBI" id="CHEBI:18420"/>
    </cofactor>
</comment>
<gene>
    <name evidence="10" type="ORF">IAB51_03865</name>
</gene>
<evidence type="ECO:0000256" key="1">
    <source>
        <dbReference type="ARBA" id="ARBA00001941"/>
    </source>
</evidence>